<feature type="region of interest" description="Disordered" evidence="1">
    <location>
        <begin position="24"/>
        <end position="81"/>
    </location>
</feature>
<evidence type="ECO:0000313" key="3">
    <source>
        <dbReference type="Proteomes" id="UP001056535"/>
    </source>
</evidence>
<dbReference type="Proteomes" id="UP001056535">
    <property type="component" value="Chromosome"/>
</dbReference>
<accession>A0ABY4YK03</accession>
<name>A0ABY4YK03_9MICO</name>
<protein>
    <submittedName>
        <fullName evidence="2">DUF1795 domain-containing protein</fullName>
    </submittedName>
</protein>
<reference evidence="2" key="1">
    <citation type="submission" date="2022-06" db="EMBL/GenBank/DDBJ databases">
        <title>Ornithinimicrobium JY.X270.</title>
        <authorList>
            <person name="Huang Y."/>
        </authorList>
    </citation>
    <scope>NUCLEOTIDE SEQUENCE</scope>
    <source>
        <strain evidence="2">JY.X270</strain>
    </source>
</reference>
<dbReference type="EMBL" id="CP099490">
    <property type="protein sequence ID" value="USQ77125.1"/>
    <property type="molecule type" value="Genomic_DNA"/>
</dbReference>
<keyword evidence="3" id="KW-1185">Reference proteome</keyword>
<feature type="compositionally biased region" description="Acidic residues" evidence="1">
    <location>
        <begin position="26"/>
        <end position="37"/>
    </location>
</feature>
<proteinExistence type="predicted"/>
<dbReference type="RefSeq" id="WP_252621922.1">
    <property type="nucleotide sequence ID" value="NZ_CP099490.1"/>
</dbReference>
<dbReference type="Gene3D" id="3.40.1000.10">
    <property type="entry name" value="Mog1/PsbP, alpha/beta/alpha sandwich"/>
    <property type="match status" value="1"/>
</dbReference>
<evidence type="ECO:0000256" key="1">
    <source>
        <dbReference type="SAM" id="MobiDB-lite"/>
    </source>
</evidence>
<evidence type="ECO:0000313" key="2">
    <source>
        <dbReference type="EMBL" id="USQ77125.1"/>
    </source>
</evidence>
<feature type="compositionally biased region" description="Low complexity" evidence="1">
    <location>
        <begin position="38"/>
        <end position="69"/>
    </location>
</feature>
<sequence length="221" mass="23598">MRRTTSPLRALVATATLSALLLSGCSDDEPSVEDPADDSAPSASAAPDETTETSAAPDTDAETATAEPEPSGPVSSDDGAFELTLPEGWLDVADQVEQKVEIAVRDDEMTDDFYTNLVVASEDPIEDLQESIEEAAKSVAGSDGDYEMLDPIEIAGEEAFGYLLTRTTNGVAVAQTQRWVEHGDRLYVVTFSSAQGQQEATEPVMEELLSSWTWQDESATG</sequence>
<organism evidence="2 3">
    <name type="scientific">Ornithinimicrobium cryptoxanthini</name>
    <dbReference type="NCBI Taxonomy" id="2934161"/>
    <lineage>
        <taxon>Bacteria</taxon>
        <taxon>Bacillati</taxon>
        <taxon>Actinomycetota</taxon>
        <taxon>Actinomycetes</taxon>
        <taxon>Micrococcales</taxon>
        <taxon>Ornithinimicrobiaceae</taxon>
        <taxon>Ornithinimicrobium</taxon>
    </lineage>
</organism>
<dbReference type="PROSITE" id="PS51257">
    <property type="entry name" value="PROKAR_LIPOPROTEIN"/>
    <property type="match status" value="1"/>
</dbReference>
<gene>
    <name evidence="2" type="ORF">NF557_04190</name>
</gene>